<evidence type="ECO:0000256" key="7">
    <source>
        <dbReference type="ARBA" id="ARBA00024033"/>
    </source>
</evidence>
<comment type="caution">
    <text evidence="9">The sequence shown here is derived from an EMBL/GenBank/DDBJ whole genome shotgun (WGS) entry which is preliminary data.</text>
</comment>
<feature type="transmembrane region" description="Helical" evidence="8">
    <location>
        <begin position="298"/>
        <end position="315"/>
    </location>
</feature>
<keyword evidence="4 8" id="KW-0812">Transmembrane</keyword>
<keyword evidence="3" id="KW-0808">Transferase</keyword>
<dbReference type="Pfam" id="PF09594">
    <property type="entry name" value="GT87"/>
    <property type="match status" value="1"/>
</dbReference>
<feature type="transmembrane region" description="Helical" evidence="8">
    <location>
        <begin position="193"/>
        <end position="216"/>
    </location>
</feature>
<evidence type="ECO:0000313" key="9">
    <source>
        <dbReference type="EMBL" id="PIU03844.1"/>
    </source>
</evidence>
<gene>
    <name evidence="9" type="ORF">COT44_01005</name>
</gene>
<reference evidence="10" key="1">
    <citation type="submission" date="2017-09" db="EMBL/GenBank/DDBJ databases">
        <title>Depth-based differentiation of microbial function through sediment-hosted aquifers and enrichment of novel symbionts in the deep terrestrial subsurface.</title>
        <authorList>
            <person name="Probst A.J."/>
            <person name="Ladd B."/>
            <person name="Jarett J.K."/>
            <person name="Geller-Mcgrath D.E."/>
            <person name="Sieber C.M.K."/>
            <person name="Emerson J.B."/>
            <person name="Anantharaman K."/>
            <person name="Thomas B.C."/>
            <person name="Malmstrom R."/>
            <person name="Stieglmeier M."/>
            <person name="Klingl A."/>
            <person name="Woyke T."/>
            <person name="Ryan C.M."/>
            <person name="Banfield J.F."/>
        </authorList>
    </citation>
    <scope>NUCLEOTIDE SEQUENCE [LARGE SCALE GENOMIC DNA]</scope>
</reference>
<dbReference type="GO" id="GO:0005886">
    <property type="term" value="C:plasma membrane"/>
    <property type="evidence" value="ECO:0007669"/>
    <property type="project" value="UniProtKB-SubCell"/>
</dbReference>
<evidence type="ECO:0000256" key="4">
    <source>
        <dbReference type="ARBA" id="ARBA00022692"/>
    </source>
</evidence>
<feature type="transmembrane region" description="Helical" evidence="8">
    <location>
        <begin position="80"/>
        <end position="106"/>
    </location>
</feature>
<proteinExistence type="inferred from homology"/>
<evidence type="ECO:0008006" key="11">
    <source>
        <dbReference type="Google" id="ProtNLM"/>
    </source>
</evidence>
<feature type="transmembrane region" description="Helical" evidence="8">
    <location>
        <begin position="163"/>
        <end position="187"/>
    </location>
</feature>
<dbReference type="EMBL" id="PEYO01000005">
    <property type="protein sequence ID" value="PIU03844.1"/>
    <property type="molecule type" value="Genomic_DNA"/>
</dbReference>
<protein>
    <recommendedName>
        <fullName evidence="11">Mannosyltransferase</fullName>
    </recommendedName>
</protein>
<feature type="transmembrane region" description="Helical" evidence="8">
    <location>
        <begin position="37"/>
        <end position="59"/>
    </location>
</feature>
<evidence type="ECO:0000256" key="1">
    <source>
        <dbReference type="ARBA" id="ARBA00004651"/>
    </source>
</evidence>
<dbReference type="GO" id="GO:0016758">
    <property type="term" value="F:hexosyltransferase activity"/>
    <property type="evidence" value="ECO:0007669"/>
    <property type="project" value="InterPro"/>
</dbReference>
<keyword evidence="2" id="KW-1003">Cell membrane</keyword>
<sequence>MKILLTNLMKSFKIILLIGVLIRLILMPITAHSDLWALYFSGHFFAFNGVFNIYDYLAYLPSNADLLKNYGANFFTYPPLTYYIFGIFTSLLKPVLNADIAGWIIANYPRIYNNPAIYQELFLFKLPYLFIDIGTAFVLTGLLKSPASKKLIFTLWMINPLTLYSTFMVGQFDILPVFFVVLALYLVSKEKKYLSVLSIGIGGALKMFPLLFLPFFVFSLGKNWKDKIGLGLVGLLPYFITILPFLESSAFRQNVLFSQQSQKMLFMTLPVSGAEGVIIFVLVLTFFYLYNFYNQKRFEIWQDILMTLLLFFSVTHYHPQWFLWITPFLFLFLVGNFYKRILLVVILFVCWFGITLLFESSLSYGLFNPLLPDLNQTISLSDIPGKYTNIFQFKSLVRSIFAGVSLFTIFKYEQN</sequence>
<feature type="transmembrane region" description="Helical" evidence="8">
    <location>
        <begin position="228"/>
        <end position="246"/>
    </location>
</feature>
<comment type="subcellular location">
    <subcellularLocation>
        <location evidence="1">Cell membrane</location>
        <topology evidence="1">Multi-pass membrane protein</topology>
    </subcellularLocation>
</comment>
<name>A0A2M6XDW2_9BACT</name>
<feature type="transmembrane region" description="Helical" evidence="8">
    <location>
        <begin position="345"/>
        <end position="367"/>
    </location>
</feature>
<evidence type="ECO:0000256" key="8">
    <source>
        <dbReference type="SAM" id="Phobius"/>
    </source>
</evidence>
<evidence type="ECO:0000256" key="2">
    <source>
        <dbReference type="ARBA" id="ARBA00022475"/>
    </source>
</evidence>
<feature type="transmembrane region" description="Helical" evidence="8">
    <location>
        <begin position="266"/>
        <end position="291"/>
    </location>
</feature>
<evidence type="ECO:0000256" key="6">
    <source>
        <dbReference type="ARBA" id="ARBA00023136"/>
    </source>
</evidence>
<feature type="transmembrane region" description="Helical" evidence="8">
    <location>
        <begin position="12"/>
        <end position="31"/>
    </location>
</feature>
<comment type="similarity">
    <text evidence="7">Belongs to the glycosyltransferase 87 family.</text>
</comment>
<dbReference type="InterPro" id="IPR018584">
    <property type="entry name" value="GT87"/>
</dbReference>
<dbReference type="Proteomes" id="UP000228996">
    <property type="component" value="Unassembled WGS sequence"/>
</dbReference>
<dbReference type="AlphaFoldDB" id="A0A2M6XDW2"/>
<evidence type="ECO:0000313" key="10">
    <source>
        <dbReference type="Proteomes" id="UP000228996"/>
    </source>
</evidence>
<keyword evidence="5 8" id="KW-1133">Transmembrane helix</keyword>
<organism evidence="9 10">
    <name type="scientific">Candidatus Shapirobacteria bacterium CG08_land_8_20_14_0_20_39_18</name>
    <dbReference type="NCBI Taxonomy" id="1974883"/>
    <lineage>
        <taxon>Bacteria</taxon>
        <taxon>Candidatus Shapironibacteriota</taxon>
    </lineage>
</organism>
<evidence type="ECO:0000256" key="3">
    <source>
        <dbReference type="ARBA" id="ARBA00022679"/>
    </source>
</evidence>
<keyword evidence="6 8" id="KW-0472">Membrane</keyword>
<feature type="transmembrane region" description="Helical" evidence="8">
    <location>
        <begin position="321"/>
        <end position="338"/>
    </location>
</feature>
<feature type="transmembrane region" description="Helical" evidence="8">
    <location>
        <begin position="126"/>
        <end position="143"/>
    </location>
</feature>
<evidence type="ECO:0000256" key="5">
    <source>
        <dbReference type="ARBA" id="ARBA00022989"/>
    </source>
</evidence>
<accession>A0A2M6XDW2</accession>